<sequence length="254" mass="29586">MKKEIKFFKLSLFLLLVLIGCEKDDCRVVEYYEESHDPMMKMCLIDGNAELYEVETYYQSGQIKSRFLMESGNINGKLKKFYESGSLKEESTYKEGILQGDYHTYRENGKPYVYNYFVDEFAVYAKTYKDQNGHQEVLETYRPVLVYEADTVYELGSTFRVKVSLPIPDSLLGDKELYFAYQMKSISLKDSVIINPSNEVHLNSKEPVICSVLLDTLGKRVFYGHVVNKPEKWFYDSFERVIEVVPPSSVNKEQ</sequence>
<organism evidence="1 2">
    <name type="scientific">Phaeodactylibacter xiamenensis</name>
    <dbReference type="NCBI Taxonomy" id="1524460"/>
    <lineage>
        <taxon>Bacteria</taxon>
        <taxon>Pseudomonadati</taxon>
        <taxon>Bacteroidota</taxon>
        <taxon>Saprospiria</taxon>
        <taxon>Saprospirales</taxon>
        <taxon>Haliscomenobacteraceae</taxon>
        <taxon>Phaeodactylibacter</taxon>
    </lineage>
</organism>
<proteinExistence type="predicted"/>
<dbReference type="Proteomes" id="UP000029736">
    <property type="component" value="Unassembled WGS sequence"/>
</dbReference>
<dbReference type="OrthoDB" id="7342920at2"/>
<dbReference type="EMBL" id="JPOS01000029">
    <property type="protein sequence ID" value="KGE87949.1"/>
    <property type="molecule type" value="Genomic_DNA"/>
</dbReference>
<reference evidence="1 2" key="1">
    <citation type="journal article" date="2014" name="Int. J. Syst. Evol. Microbiol.">
        <title>Phaeodactylibacter xiamenensis gen. nov., sp. nov., a member of the family Saprospiraceae isolated from the marine alga Phaeodactylum tricornutum.</title>
        <authorList>
            <person name="Chen Z.Jr."/>
            <person name="Lei X."/>
            <person name="Lai Q."/>
            <person name="Li Y."/>
            <person name="Zhang B."/>
            <person name="Zhang J."/>
            <person name="Zhang H."/>
            <person name="Yang L."/>
            <person name="Zheng W."/>
            <person name="Tian Y."/>
            <person name="Yu Z."/>
            <person name="Xu H.Jr."/>
            <person name="Zheng T."/>
        </authorList>
    </citation>
    <scope>NUCLEOTIDE SEQUENCE [LARGE SCALE GENOMIC DNA]</scope>
    <source>
        <strain evidence="1 2">KD52</strain>
    </source>
</reference>
<accession>A0A098S6G3</accession>
<dbReference type="AlphaFoldDB" id="A0A098S6G3"/>
<name>A0A098S6G3_9BACT</name>
<dbReference type="RefSeq" id="WP_044220634.1">
    <property type="nucleotide sequence ID" value="NZ_JBKAGJ010000012.1"/>
</dbReference>
<comment type="caution">
    <text evidence="1">The sequence shown here is derived from an EMBL/GenBank/DDBJ whole genome shotgun (WGS) entry which is preliminary data.</text>
</comment>
<dbReference type="SUPFAM" id="SSF82185">
    <property type="entry name" value="Histone H3 K4-specific methyltransferase SET7/9 N-terminal domain"/>
    <property type="match status" value="1"/>
</dbReference>
<dbReference type="Gene3D" id="3.90.930.1">
    <property type="match status" value="1"/>
</dbReference>
<dbReference type="PROSITE" id="PS51257">
    <property type="entry name" value="PROKAR_LIPOPROTEIN"/>
    <property type="match status" value="1"/>
</dbReference>
<gene>
    <name evidence="1" type="ORF">IX84_12570</name>
</gene>
<evidence type="ECO:0000313" key="2">
    <source>
        <dbReference type="Proteomes" id="UP000029736"/>
    </source>
</evidence>
<keyword evidence="2" id="KW-1185">Reference proteome</keyword>
<evidence type="ECO:0000313" key="1">
    <source>
        <dbReference type="EMBL" id="KGE87949.1"/>
    </source>
</evidence>
<dbReference type="STRING" id="1524460.IX84_12570"/>
<protein>
    <submittedName>
        <fullName evidence="1">Uncharacterized protein</fullName>
    </submittedName>
</protein>